<sequence length="244" mass="27041">MCMDKYRELAQGIIESNPMLHVAFSAILPRGQHQYRPGEAQLSDVCRFNDNYRNVNAALTQFCLERGFTFLDGLVDNWPGCLSRDGVHPSRFGNKVLADFLHREAYALSIHLERRRIQQSYRESKASTWSGWTQQESVPTISEADFPPLGLHTVHYSQAAGGTSTAPAPVWKTGSALAQRHDTDQLARTLHGVGFTLVGGVRVGCKGSKGWWTWDSLPSPIFHGTSVPSMGYTEGRPVEPMIPG</sequence>
<dbReference type="Gene3D" id="3.40.50.1110">
    <property type="entry name" value="SGNH hydrolase"/>
    <property type="match status" value="1"/>
</dbReference>
<evidence type="ECO:0000313" key="2">
    <source>
        <dbReference type="Proteomes" id="UP000821837"/>
    </source>
</evidence>
<dbReference type="AlphaFoldDB" id="A0A9D4STJ4"/>
<reference evidence="1" key="1">
    <citation type="journal article" date="2020" name="Cell">
        <title>Large-Scale Comparative Analyses of Tick Genomes Elucidate Their Genetic Diversity and Vector Capacities.</title>
        <authorList>
            <consortium name="Tick Genome and Microbiome Consortium (TIGMIC)"/>
            <person name="Jia N."/>
            <person name="Wang J."/>
            <person name="Shi W."/>
            <person name="Du L."/>
            <person name="Sun Y."/>
            <person name="Zhan W."/>
            <person name="Jiang J.F."/>
            <person name="Wang Q."/>
            <person name="Zhang B."/>
            <person name="Ji P."/>
            <person name="Bell-Sakyi L."/>
            <person name="Cui X.M."/>
            <person name="Yuan T.T."/>
            <person name="Jiang B.G."/>
            <person name="Yang W.F."/>
            <person name="Lam T.T."/>
            <person name="Chang Q.C."/>
            <person name="Ding S.J."/>
            <person name="Wang X.J."/>
            <person name="Zhu J.G."/>
            <person name="Ruan X.D."/>
            <person name="Zhao L."/>
            <person name="Wei J.T."/>
            <person name="Ye R.Z."/>
            <person name="Que T.C."/>
            <person name="Du C.H."/>
            <person name="Zhou Y.H."/>
            <person name="Cheng J.X."/>
            <person name="Dai P.F."/>
            <person name="Guo W.B."/>
            <person name="Han X.H."/>
            <person name="Huang E.J."/>
            <person name="Li L.F."/>
            <person name="Wei W."/>
            <person name="Gao Y.C."/>
            <person name="Liu J.Z."/>
            <person name="Shao H.Z."/>
            <person name="Wang X."/>
            <person name="Wang C.C."/>
            <person name="Yang T.C."/>
            <person name="Huo Q.B."/>
            <person name="Li W."/>
            <person name="Chen H.Y."/>
            <person name="Chen S.E."/>
            <person name="Zhou L.G."/>
            <person name="Ni X.B."/>
            <person name="Tian J.H."/>
            <person name="Sheng Y."/>
            <person name="Liu T."/>
            <person name="Pan Y.S."/>
            <person name="Xia L.Y."/>
            <person name="Li J."/>
            <person name="Zhao F."/>
            <person name="Cao W.C."/>
        </authorList>
    </citation>
    <scope>NUCLEOTIDE SEQUENCE</scope>
    <source>
        <strain evidence="1">Rsan-2018</strain>
    </source>
</reference>
<reference evidence="1" key="2">
    <citation type="submission" date="2021-09" db="EMBL/GenBank/DDBJ databases">
        <authorList>
            <person name="Jia N."/>
            <person name="Wang J."/>
            <person name="Shi W."/>
            <person name="Du L."/>
            <person name="Sun Y."/>
            <person name="Zhan W."/>
            <person name="Jiang J."/>
            <person name="Wang Q."/>
            <person name="Zhang B."/>
            <person name="Ji P."/>
            <person name="Sakyi L.B."/>
            <person name="Cui X."/>
            <person name="Yuan T."/>
            <person name="Jiang B."/>
            <person name="Yang W."/>
            <person name="Lam T.T.-Y."/>
            <person name="Chang Q."/>
            <person name="Ding S."/>
            <person name="Wang X."/>
            <person name="Zhu J."/>
            <person name="Ruan X."/>
            <person name="Zhao L."/>
            <person name="Wei J."/>
            <person name="Que T."/>
            <person name="Du C."/>
            <person name="Cheng J."/>
            <person name="Dai P."/>
            <person name="Han X."/>
            <person name="Huang E."/>
            <person name="Gao Y."/>
            <person name="Liu J."/>
            <person name="Shao H."/>
            <person name="Ye R."/>
            <person name="Li L."/>
            <person name="Wei W."/>
            <person name="Wang X."/>
            <person name="Wang C."/>
            <person name="Huo Q."/>
            <person name="Li W."/>
            <person name="Guo W."/>
            <person name="Chen H."/>
            <person name="Chen S."/>
            <person name="Zhou L."/>
            <person name="Zhou L."/>
            <person name="Ni X."/>
            <person name="Tian J."/>
            <person name="Zhou Y."/>
            <person name="Sheng Y."/>
            <person name="Liu T."/>
            <person name="Pan Y."/>
            <person name="Xia L."/>
            <person name="Li J."/>
            <person name="Zhao F."/>
            <person name="Cao W."/>
        </authorList>
    </citation>
    <scope>NUCLEOTIDE SEQUENCE</scope>
    <source>
        <strain evidence="1">Rsan-2018</strain>
        <tissue evidence="1">Larvae</tissue>
    </source>
</reference>
<accession>A0A9D4STJ4</accession>
<dbReference type="SUPFAM" id="SSF52266">
    <property type="entry name" value="SGNH hydrolase"/>
    <property type="match status" value="1"/>
</dbReference>
<organism evidence="1 2">
    <name type="scientific">Rhipicephalus sanguineus</name>
    <name type="common">Brown dog tick</name>
    <name type="synonym">Ixodes sanguineus</name>
    <dbReference type="NCBI Taxonomy" id="34632"/>
    <lineage>
        <taxon>Eukaryota</taxon>
        <taxon>Metazoa</taxon>
        <taxon>Ecdysozoa</taxon>
        <taxon>Arthropoda</taxon>
        <taxon>Chelicerata</taxon>
        <taxon>Arachnida</taxon>
        <taxon>Acari</taxon>
        <taxon>Parasitiformes</taxon>
        <taxon>Ixodida</taxon>
        <taxon>Ixodoidea</taxon>
        <taxon>Ixodidae</taxon>
        <taxon>Rhipicephalinae</taxon>
        <taxon>Rhipicephalus</taxon>
        <taxon>Rhipicephalus</taxon>
    </lineage>
</organism>
<proteinExistence type="predicted"/>
<dbReference type="OMA" id="KHESAPA"/>
<dbReference type="InterPro" id="IPR036514">
    <property type="entry name" value="SGNH_hydro_sf"/>
</dbReference>
<dbReference type="Proteomes" id="UP000821837">
    <property type="component" value="Chromosome 6"/>
</dbReference>
<dbReference type="VEuPathDB" id="VectorBase:RSAN_043507"/>
<evidence type="ECO:0000313" key="1">
    <source>
        <dbReference type="EMBL" id="KAH7948466.1"/>
    </source>
</evidence>
<protein>
    <submittedName>
        <fullName evidence="1">Uncharacterized protein</fullName>
    </submittedName>
</protein>
<dbReference type="EMBL" id="JABSTV010001252">
    <property type="protein sequence ID" value="KAH7948466.1"/>
    <property type="molecule type" value="Genomic_DNA"/>
</dbReference>
<comment type="caution">
    <text evidence="1">The sequence shown here is derived from an EMBL/GenBank/DDBJ whole genome shotgun (WGS) entry which is preliminary data.</text>
</comment>
<gene>
    <name evidence="1" type="ORF">HPB52_022956</name>
</gene>
<keyword evidence="2" id="KW-1185">Reference proteome</keyword>
<name>A0A9D4STJ4_RHISA</name>
<dbReference type="CDD" id="cd00229">
    <property type="entry name" value="SGNH_hydrolase"/>
    <property type="match status" value="1"/>
</dbReference>
<dbReference type="OrthoDB" id="6512153at2759"/>